<dbReference type="RefSeq" id="XP_019915646.1">
    <property type="nucleotide sequence ID" value="XM_020060043.1"/>
</dbReference>
<dbReference type="GeneID" id="30909979"/>
<evidence type="ECO:0000256" key="2">
    <source>
        <dbReference type="SAM" id="Phobius"/>
    </source>
</evidence>
<feature type="compositionally biased region" description="Polar residues" evidence="1">
    <location>
        <begin position="903"/>
        <end position="914"/>
    </location>
</feature>
<feature type="region of interest" description="Disordered" evidence="1">
    <location>
        <begin position="2435"/>
        <end position="2459"/>
    </location>
</feature>
<dbReference type="Proteomes" id="UP000092716">
    <property type="component" value="Chromosome 11"/>
</dbReference>
<evidence type="ECO:0000313" key="3">
    <source>
        <dbReference type="EMBL" id="ANQ08951.1"/>
    </source>
</evidence>
<dbReference type="VEuPathDB" id="PlasmoDB:PCOAH_00032480"/>
<proteinExistence type="predicted"/>
<organism evidence="3 4">
    <name type="scientific">Plasmodium coatneyi</name>
    <dbReference type="NCBI Taxonomy" id="208452"/>
    <lineage>
        <taxon>Eukaryota</taxon>
        <taxon>Sar</taxon>
        <taxon>Alveolata</taxon>
        <taxon>Apicomplexa</taxon>
        <taxon>Aconoidasida</taxon>
        <taxon>Haemosporida</taxon>
        <taxon>Plasmodiidae</taxon>
        <taxon>Plasmodium</taxon>
    </lineage>
</organism>
<gene>
    <name evidence="3" type="ORF">PCOAH_00032480</name>
</gene>
<feature type="region of interest" description="Disordered" evidence="1">
    <location>
        <begin position="640"/>
        <end position="660"/>
    </location>
</feature>
<evidence type="ECO:0000256" key="1">
    <source>
        <dbReference type="SAM" id="MobiDB-lite"/>
    </source>
</evidence>
<reference evidence="4" key="1">
    <citation type="submission" date="2016-06" db="EMBL/GenBank/DDBJ databases">
        <title>First high quality genome sequence of Plasmodium coatneyi using continuous long reads from single molecule, real-time sequencing.</title>
        <authorList>
            <person name="Chien J.-T."/>
            <person name="Pakala S.B."/>
            <person name="Geraldo J.A."/>
            <person name="Lapp S.A."/>
            <person name="Barnwell J.W."/>
            <person name="Kissinger J.C."/>
            <person name="Galinski M.R."/>
            <person name="Humphrey J.C."/>
        </authorList>
    </citation>
    <scope>NUCLEOTIDE SEQUENCE [LARGE SCALE GENOMIC DNA]</scope>
    <source>
        <strain evidence="4">Hackeri</strain>
    </source>
</reference>
<feature type="compositionally biased region" description="Low complexity" evidence="1">
    <location>
        <begin position="2589"/>
        <end position="2601"/>
    </location>
</feature>
<feature type="compositionally biased region" description="Basic residues" evidence="1">
    <location>
        <begin position="282"/>
        <end position="292"/>
    </location>
</feature>
<keyword evidence="2" id="KW-0812">Transmembrane</keyword>
<feature type="region of interest" description="Disordered" evidence="1">
    <location>
        <begin position="1515"/>
        <end position="1546"/>
    </location>
</feature>
<feature type="compositionally biased region" description="Basic and acidic residues" evidence="1">
    <location>
        <begin position="2738"/>
        <end position="2755"/>
    </location>
</feature>
<feature type="region of interest" description="Disordered" evidence="1">
    <location>
        <begin position="2504"/>
        <end position="2601"/>
    </location>
</feature>
<feature type="compositionally biased region" description="Polar residues" evidence="1">
    <location>
        <begin position="923"/>
        <end position="933"/>
    </location>
</feature>
<feature type="compositionally biased region" description="Low complexity" evidence="1">
    <location>
        <begin position="2177"/>
        <end position="2189"/>
    </location>
</feature>
<keyword evidence="4" id="KW-1185">Reference proteome</keyword>
<protein>
    <submittedName>
        <fullName evidence="3">Uncharacterized protein</fullName>
    </submittedName>
</protein>
<evidence type="ECO:0000313" key="4">
    <source>
        <dbReference type="Proteomes" id="UP000092716"/>
    </source>
</evidence>
<feature type="region of interest" description="Disordered" evidence="1">
    <location>
        <begin position="3093"/>
        <end position="3124"/>
    </location>
</feature>
<feature type="compositionally biased region" description="Basic and acidic residues" evidence="1">
    <location>
        <begin position="293"/>
        <end position="303"/>
    </location>
</feature>
<feature type="region of interest" description="Disordered" evidence="1">
    <location>
        <begin position="1170"/>
        <end position="1197"/>
    </location>
</feature>
<feature type="transmembrane region" description="Helical" evidence="2">
    <location>
        <begin position="2395"/>
        <end position="2412"/>
    </location>
</feature>
<feature type="region of interest" description="Disordered" evidence="1">
    <location>
        <begin position="2115"/>
        <end position="2198"/>
    </location>
</feature>
<feature type="compositionally biased region" description="Polar residues" evidence="1">
    <location>
        <begin position="1985"/>
        <end position="1999"/>
    </location>
</feature>
<feature type="region of interest" description="Disordered" evidence="1">
    <location>
        <begin position="386"/>
        <end position="407"/>
    </location>
</feature>
<feature type="region of interest" description="Disordered" evidence="1">
    <location>
        <begin position="2076"/>
        <end position="2099"/>
    </location>
</feature>
<keyword evidence="2" id="KW-1133">Transmembrane helix</keyword>
<feature type="region of interest" description="Disordered" evidence="1">
    <location>
        <begin position="903"/>
        <end position="933"/>
    </location>
</feature>
<feature type="transmembrane region" description="Helical" evidence="2">
    <location>
        <begin position="2688"/>
        <end position="2708"/>
    </location>
</feature>
<feature type="region of interest" description="Disordered" evidence="1">
    <location>
        <begin position="1857"/>
        <end position="1999"/>
    </location>
</feature>
<accession>A0A1B1E1N1</accession>
<feature type="compositionally biased region" description="Basic residues" evidence="1">
    <location>
        <begin position="3113"/>
        <end position="3124"/>
    </location>
</feature>
<feature type="transmembrane region" description="Helical" evidence="2">
    <location>
        <begin position="2907"/>
        <end position="2925"/>
    </location>
</feature>
<feature type="compositionally biased region" description="Basic and acidic residues" evidence="1">
    <location>
        <begin position="392"/>
        <end position="406"/>
    </location>
</feature>
<sequence>MENVCKEQGKEDLITIDIVLTKYEQYVSGVIRNEELRKHIERFMFQYNCLDECEKKLIDVIKKCENFECKKFQAHYLFITNIVKEICHMELIPIIYNEILEERNAKSETSYLSREYYLEAENQKDEEENFKAICERVYKKYILVFIKLLYYSCNLPPDLLNNLISALSCMCILISKYDTFREPNEKFSELIYRIFWNYFSKSFHFPHESYFSLEENDLEEDDTSSSYYSELLNEDSCFPYYNIHNIFSDKRRKNSTNESASVPVKAPVAVSGSAEREGNNLQKRRRRRRRERKIPEKSKDAKGESCANEQAGENIKKTDDPFFAGPFLPEGDTPGGEKPQGDDTVSGVNSTEGCLPVESCANCEIENAGGDQASAVQLSETNAKVNKRLRARRGEKEKKKIKKDNGGVELANSSTLLNGGCEGSREHNVLHRRGEDNVKSNNKEFQTMQDVDKMIEGQRKDADAAPSISPSLHCAYGGDTSVYPIGHPIEKDLNHENVMFVNVLLNVYVSLFNTKSKKNFLFYRDNQVPYNEFLLDNVEIVIDQMRNMLNKIRHNLSESVIYFLKLEFLILLFLIKIAKRNAESGNAETSAEKLKGPNETVQGVGFNQQRIGRGGYMNSDSYTSGNNYANVHGYDNNFGSSFGGSQAQNSNPNEFQKGYQNNQESDFFPMWRQNESAKDSKMYVDPLSNSNVMNNVDTTSARSSIAGYDLGVNHELQESVMSGTGVGSDITNGSLYPNSHSATYADGSNSTPTVDNNINENSIDMGNFCEKLNGDYNCGMKGRNAEIDCLHASNKYSGVLNATNSGSPDKVIISRRYAAARGSQNGVPNGTNDCSVGGTNQGTIHFGKDAPKRGSPDKLIKGDTWSKVNRSYCNESGEGAYSTPNNSTYGAYCVQKNEKSITQGKAQQSGNNVENDLVRSHSLPGTLNSNESATGMNDIFLSNMKNNLSANMDGVVHPGQGYPYDGRSFPFSSIYREELDGGENVQHVEMVGDEEEEERRRRKREIEAEWGGEIIAGNEFQTEYLILNRDYLRNSVKKSTFENVTDMINNLFSNSFLEMLDVMLKCVEVNFKDENLTLINRIFWCMLKGMKYCSELNKYKIYTFILSKIDKLIKSKRYEENNSTLNNYSCYFLLNLIFNLFKRDSRRKRRNIWYFLFEVHVNKMKRKKSTMKVNSVKGDDQKASMHPPPHNTLDVNDYMKKNKSKNSELVTKMLITSLIKSNEKNKQLKTDQVKNNSVNTSENENDLMPLYDGKNFLMNNIINFLLECCISKGCIVRFMSLRIFYTMTILFIEFIKNRSLSYEERMLKNYIVKSIYQNFFLCIFNILKEPETNIFIYMKFRNLCLSLLFICSKILSPTFLNEFYDKVISYQLCCVDHFYRCRDSVCLTDRTGEHYDDSTLKSIYAMFLSNAKDLYLFAFLMLFRNSRNVINLKILKGILKISSEEVTTILGNLVSQRDGGVSERQDRHNRQERKDKGCSTNGSINDSVSGNVCGAVSGAVSDDVNALSVDGMADGTADQEGELQNGLPSEAQNGGDCPVEAKEQTGIRRRRESNKVELFRVKNINMDDFLTSDMQIKLKVKEQNEEEKKKTAYKNLYFINIFYIGELKKLNTYENNFIYYMLNCVFCFLNIYTNRFTFFFYFIKNEGYHRNGYFDHSLNSNSNSNSSNGNRNKDIGELGQMNEQKYVLEFIQEMLTLFRNFLHIVAVMEENLISVNVETLVKKKTRGSELTNIRSLKRLVILELQKFYFIFVKLLKALFLLNRINGSCITPFEFFFFKLIQSLDNELIGVNTKRHILKFLKYFSYKKKFKDTIISRINHFHSKVRSKKKKISDIFSKKEYKRQDLYSYSIRGHDISASNAPYGDDPKGDVNSIPGGGHNHPYSYDNAFKAEGEVDEEVEESHVDAPHRVKEPPSLLPPEGANQDGKKKSTRQRSGNSSRRSRSNAKKGQPGTNNSEEAIATAIEAVPKEEDPSAKNNDAGEVEKTANQQGNATGDNVTSAEAVPGTCAIEANDANSMTTVSKSKRRKCSSAKKDEAKIDIDPSCLIGIEHPKEEENKWDATKNCKIECEVKMEPQAEVENPVSNTTEQETRRSRYGRKSGVNTKEKNFSMLIEEEHEQKRKSRRMSRIKNSSGGNAKGRNVAKKEEEVKGVGATPGSEFLGDIPGGAPSRNQPQMGNNKTCDNNNNEKNPANVTTGGFFPEEVATQRRGTTDILTNAKNDSTVNKVNGEKQILEYTNEKNWSLNIVLNCSSNMIVEMDRLNYLRKCSALSSYKDYKVEKFFYDNLELFLVSIFIFEKNTKLNNTDFFLENFDKINEVIEFCKRNNIDRGIEKIVNHLFVYLSEIKNNKKYIHGLIRLITNTLSYIPVYKISESPFFFISFCCLFKHSKKKHVNKIIIQNFIIICMNYIDTLMKRTYNRRRCRMWFRSLLQHRRSEQTEQRTTQVGQNYKKVGSSPVKSPGRKVATGVKCTVDQAVAGSVALPGITPTDGATVVAGVADVSGLNGVTPVGDASIKEQMSKSSRSKKGSSRRGASGNPRSRRSTKKGEEAATQGVTLNEGGTNQVATATVDTQGMATEGANAKRTSNYYENNCRSGRRNSGNGRVSNTMSGVAPNDYFHPQEALLFQRNMREEKEITDKLLLNLINLYINFMCSFHFYYLTFYEDNYSILKNILILGIDKILRKKSNKKLTSFALSFIYILICLLLNVKIKEEFILTLSRDKTKGQKEMRRSEKREFGKKVEHISGKSRSNENKMSDLRGTGAAANDQREKEEEKKFIVKYLINLIDEKEQGNVNQISKKKFRKNINQVLCIKNDEHLENYSFFPKMCFYKNKMDKHIDKVFHVKKKEKLAITSSLNLKENLKKLNKICVNFSYKFIFNLLSEPLGFEKNSEWLISNAFKKDMKKDTNYAKYNFLDYIMYACFYIIFRKTKLIKMVKTNYQKVSLDTQNSKKNMGNIKMKSYLYNQKKYCTLQFYLAVEILNLIFNNLKYLPFSSIKLIIDIFLNRSFLTVWVDGKKEDIINKFQKLFHNFFCDIFYLQSDKIKELPYFVYQYQKSIFLVNLVVNSVVCRKKKPVDNFLLLDILKHCFPGSDLDNHNNSSDRKNEDKRSVERSHRMLRSKKVNMPI</sequence>
<feature type="compositionally biased region" description="Basic and acidic residues" evidence="1">
    <location>
        <begin position="1900"/>
        <end position="1911"/>
    </location>
</feature>
<dbReference type="KEGG" id="pcot:PCOAH_00032480"/>
<name>A0A1B1E1N1_9APIC</name>
<feature type="compositionally biased region" description="Polar residues" evidence="1">
    <location>
        <begin position="2551"/>
        <end position="2573"/>
    </location>
</feature>
<feature type="compositionally biased region" description="Low complexity" evidence="1">
    <location>
        <begin position="259"/>
        <end position="273"/>
    </location>
</feature>
<feature type="transmembrane region" description="Helical" evidence="2">
    <location>
        <begin position="2638"/>
        <end position="2658"/>
    </location>
</feature>
<feature type="compositionally biased region" description="Basic and acidic residues" evidence="1">
    <location>
        <begin position="1460"/>
        <end position="1477"/>
    </location>
</feature>
<keyword evidence="2" id="KW-0472">Membrane</keyword>
<dbReference type="OrthoDB" id="372593at2759"/>
<feature type="compositionally biased region" description="Basic and acidic residues" evidence="1">
    <location>
        <begin position="3093"/>
        <end position="3112"/>
    </location>
</feature>
<feature type="region of interest" description="Disordered" evidence="1">
    <location>
        <begin position="1460"/>
        <end position="1483"/>
    </location>
</feature>
<dbReference type="EMBL" id="CP016249">
    <property type="protein sequence ID" value="ANQ08951.1"/>
    <property type="molecule type" value="Genomic_DNA"/>
</dbReference>
<feature type="region of interest" description="Disordered" evidence="1">
    <location>
        <begin position="252"/>
        <end position="350"/>
    </location>
</feature>
<feature type="region of interest" description="Disordered" evidence="1">
    <location>
        <begin position="2738"/>
        <end position="2767"/>
    </location>
</feature>